<dbReference type="Pfam" id="PF03435">
    <property type="entry name" value="Sacchrp_dh_NADP"/>
    <property type="match status" value="1"/>
</dbReference>
<reference evidence="3" key="1">
    <citation type="submission" date="2019-04" db="EMBL/GenBank/DDBJ databases">
        <title>Draft genome sequence of Pseudonocardiaceae bacterium SL3-2-4.</title>
        <authorList>
            <person name="Ningsih F."/>
            <person name="Yokota A."/>
            <person name="Sakai Y."/>
            <person name="Nanatani K."/>
            <person name="Yabe S."/>
            <person name="Oetari A."/>
            <person name="Sjamsuridzal W."/>
        </authorList>
    </citation>
    <scope>NUCLEOTIDE SEQUENCE [LARGE SCALE GENOMIC DNA]</scope>
    <source>
        <strain evidence="3">SL3-2-4</strain>
    </source>
</reference>
<dbReference type="Gene3D" id="3.40.50.720">
    <property type="entry name" value="NAD(P)-binding Rossmann-like Domain"/>
    <property type="match status" value="1"/>
</dbReference>
<sequence length="352" mass="36706">MHMSWMVYGANGYTGRLVAELAVRRGERPLLAGRSAPKVAELAGRLGLEHRVFDLVDPAGVRAALDGVEVVTHCAGPFSVTSAPMVDACLATGTHYLDITGEVDVFERVFARHADAEQAGVVLLPGGGFDVVPTDCLAAMLAAALPGATELDLAFLAGGGMSPGTLRTAMEGSAAGGRVRVNGELRTVPIGHRDRVAEFPSGPRRVTSIPWGDLATAYRSTRIPTITTFTSVPGPAGVVGKVQSFAAPLLRSSAVQQIGKDLLGLVRGPAEERRAASRSEVWGEVRDGAGRTATAALTAPNAYDLTADAVLRAVGRLRSGSVRPGAHTPSTAFGADFVRELDGVQVRDPEVR</sequence>
<protein>
    <recommendedName>
        <fullName evidence="1">Saccharopine dehydrogenase NADP binding domain-containing protein</fullName>
    </recommendedName>
</protein>
<dbReference type="InterPro" id="IPR036291">
    <property type="entry name" value="NAD(P)-bd_dom_sf"/>
</dbReference>
<dbReference type="PANTHER" id="PTHR43781:SF1">
    <property type="entry name" value="SACCHAROPINE DEHYDROGENASE"/>
    <property type="match status" value="1"/>
</dbReference>
<dbReference type="PANTHER" id="PTHR43781">
    <property type="entry name" value="SACCHAROPINE DEHYDROGENASE"/>
    <property type="match status" value="1"/>
</dbReference>
<name>A0A4D4J8Z3_9PSEU</name>
<dbReference type="SUPFAM" id="SSF51735">
    <property type="entry name" value="NAD(P)-binding Rossmann-fold domains"/>
    <property type="match status" value="1"/>
</dbReference>
<dbReference type="EMBL" id="BJFL01000007">
    <property type="protein sequence ID" value="GDY30427.1"/>
    <property type="molecule type" value="Genomic_DNA"/>
</dbReference>
<evidence type="ECO:0000313" key="2">
    <source>
        <dbReference type="EMBL" id="GDY30427.1"/>
    </source>
</evidence>
<evidence type="ECO:0000259" key="1">
    <source>
        <dbReference type="Pfam" id="PF03435"/>
    </source>
</evidence>
<organism evidence="2 3">
    <name type="scientific">Gandjariella thermophila</name>
    <dbReference type="NCBI Taxonomy" id="1931992"/>
    <lineage>
        <taxon>Bacteria</taxon>
        <taxon>Bacillati</taxon>
        <taxon>Actinomycetota</taxon>
        <taxon>Actinomycetes</taxon>
        <taxon>Pseudonocardiales</taxon>
        <taxon>Pseudonocardiaceae</taxon>
        <taxon>Gandjariella</taxon>
    </lineage>
</organism>
<dbReference type="InterPro" id="IPR005097">
    <property type="entry name" value="Sacchrp_dh_NADP-bd"/>
</dbReference>
<accession>A0A4D4J8Z3</accession>
<dbReference type="AlphaFoldDB" id="A0A4D4J8Z3"/>
<feature type="domain" description="Saccharopine dehydrogenase NADP binding" evidence="1">
    <location>
        <begin position="6"/>
        <end position="123"/>
    </location>
</feature>
<evidence type="ECO:0000313" key="3">
    <source>
        <dbReference type="Proteomes" id="UP000298860"/>
    </source>
</evidence>
<keyword evidence="3" id="KW-1185">Reference proteome</keyword>
<comment type="caution">
    <text evidence="2">The sequence shown here is derived from an EMBL/GenBank/DDBJ whole genome shotgun (WGS) entry which is preliminary data.</text>
</comment>
<proteinExistence type="predicted"/>
<dbReference type="Proteomes" id="UP000298860">
    <property type="component" value="Unassembled WGS sequence"/>
</dbReference>
<gene>
    <name evidence="2" type="ORF">GTS_20600</name>
</gene>